<protein>
    <submittedName>
        <fullName evidence="1">Oxidoreductase</fullName>
    </submittedName>
</protein>
<proteinExistence type="predicted"/>
<reference evidence="1" key="1">
    <citation type="journal article" date="2014" name="Int. J. Syst. Evol. Microbiol.">
        <title>Complete genome sequence of Corynebacterium casei LMG S-19264T (=DSM 44701T), isolated from a smear-ripened cheese.</title>
        <authorList>
            <consortium name="US DOE Joint Genome Institute (JGI-PGF)"/>
            <person name="Walter F."/>
            <person name="Albersmeier A."/>
            <person name="Kalinowski J."/>
            <person name="Ruckert C."/>
        </authorList>
    </citation>
    <scope>NUCLEOTIDE SEQUENCE</scope>
    <source>
        <strain evidence="1">VKM B-2789</strain>
    </source>
</reference>
<dbReference type="PIRSF" id="PIRSF030820">
    <property type="entry name" value="UCP030820"/>
    <property type="match status" value="1"/>
</dbReference>
<keyword evidence="2" id="KW-1185">Reference proteome</keyword>
<dbReference type="EMBL" id="BSFM01000002">
    <property type="protein sequence ID" value="GLK82397.1"/>
    <property type="molecule type" value="Genomic_DNA"/>
</dbReference>
<reference evidence="1" key="2">
    <citation type="submission" date="2023-01" db="EMBL/GenBank/DDBJ databases">
        <authorList>
            <person name="Sun Q."/>
            <person name="Evtushenko L."/>
        </authorList>
    </citation>
    <scope>NUCLEOTIDE SEQUENCE</scope>
    <source>
        <strain evidence="1">VKM B-2789</strain>
    </source>
</reference>
<dbReference type="Pfam" id="PF06073">
    <property type="entry name" value="DUF934"/>
    <property type="match status" value="1"/>
</dbReference>
<sequence>MPLIENGKLAPDRFTRVADEDEAGQVPPLPASTPVLLSLDRFLKEEEALASTNVEVGIIWPNNKPIAEIVPYLPRLALVALNFPTFRDGRAYSQARLLRERLGWKGPLRAIGNVLRDQFLIMSRAGFDQIVPVKDADAQAFDAAMHSYTVFYQPTGDGRKSLLRARLGRSATRAEHDGSKDRGATA</sequence>
<evidence type="ECO:0000313" key="2">
    <source>
        <dbReference type="Proteomes" id="UP001143330"/>
    </source>
</evidence>
<evidence type="ECO:0000313" key="1">
    <source>
        <dbReference type="EMBL" id="GLK82397.1"/>
    </source>
</evidence>
<accession>A0A9W6JSH1</accession>
<dbReference type="Proteomes" id="UP001143330">
    <property type="component" value="Unassembled WGS sequence"/>
</dbReference>
<dbReference type="RefSeq" id="WP_213359020.1">
    <property type="nucleotide sequence ID" value="NZ_BSFM01000002.1"/>
</dbReference>
<organism evidence="1 2">
    <name type="scientific">Ancylobacter defluvii</name>
    <dbReference type="NCBI Taxonomy" id="1282440"/>
    <lineage>
        <taxon>Bacteria</taxon>
        <taxon>Pseudomonadati</taxon>
        <taxon>Pseudomonadota</taxon>
        <taxon>Alphaproteobacteria</taxon>
        <taxon>Hyphomicrobiales</taxon>
        <taxon>Xanthobacteraceae</taxon>
        <taxon>Ancylobacter</taxon>
    </lineage>
</organism>
<gene>
    <name evidence="1" type="ORF">GCM10017653_04660</name>
</gene>
<dbReference type="InterPro" id="IPR008318">
    <property type="entry name" value="UCP030820"/>
</dbReference>
<comment type="caution">
    <text evidence="1">The sequence shown here is derived from an EMBL/GenBank/DDBJ whole genome shotgun (WGS) entry which is preliminary data.</text>
</comment>
<dbReference type="AlphaFoldDB" id="A0A9W6JSH1"/>
<name>A0A9W6JSH1_9HYPH</name>